<keyword evidence="8" id="KW-1185">Reference proteome</keyword>
<comment type="caution">
    <text evidence="7">The sequence shown here is derived from an EMBL/GenBank/DDBJ whole genome shotgun (WGS) entry which is preliminary data.</text>
</comment>
<keyword evidence="7" id="KW-0282">Flagellum</keyword>
<protein>
    <submittedName>
        <fullName evidence="7">Flagellar associated protein</fullName>
    </submittedName>
</protein>
<keyword evidence="3" id="KW-0963">Cytoplasm</keyword>
<comment type="subcellular location">
    <subcellularLocation>
        <location evidence="1">Cell projection</location>
        <location evidence="1">Cilium</location>
    </subcellularLocation>
    <subcellularLocation>
        <location evidence="2">Cytoplasm</location>
        <location evidence="2">Cytoskeleton</location>
    </subcellularLocation>
</comment>
<dbReference type="EMBL" id="BLLF01004620">
    <property type="protein sequence ID" value="GFH29965.1"/>
    <property type="molecule type" value="Genomic_DNA"/>
</dbReference>
<organism evidence="7 8">
    <name type="scientific">Haematococcus lacustris</name>
    <name type="common">Green alga</name>
    <name type="synonym">Haematococcus pluvialis</name>
    <dbReference type="NCBI Taxonomy" id="44745"/>
    <lineage>
        <taxon>Eukaryota</taxon>
        <taxon>Viridiplantae</taxon>
        <taxon>Chlorophyta</taxon>
        <taxon>core chlorophytes</taxon>
        <taxon>Chlorophyceae</taxon>
        <taxon>CS clade</taxon>
        <taxon>Chlamydomonadales</taxon>
        <taxon>Haematococcaceae</taxon>
        <taxon>Haematococcus</taxon>
    </lineage>
</organism>
<dbReference type="PANTHER" id="PTHR33865">
    <property type="entry name" value="PROTEIN FAM183B"/>
    <property type="match status" value="1"/>
</dbReference>
<evidence type="ECO:0000313" key="8">
    <source>
        <dbReference type="Proteomes" id="UP000485058"/>
    </source>
</evidence>
<evidence type="ECO:0000256" key="2">
    <source>
        <dbReference type="ARBA" id="ARBA00004245"/>
    </source>
</evidence>
<comment type="similarity">
    <text evidence="6">Belongs to the CFAP144 family.</text>
</comment>
<dbReference type="GO" id="GO:0005856">
    <property type="term" value="C:cytoskeleton"/>
    <property type="evidence" value="ECO:0007669"/>
    <property type="project" value="UniProtKB-SubCell"/>
</dbReference>
<evidence type="ECO:0000256" key="5">
    <source>
        <dbReference type="ARBA" id="ARBA00023273"/>
    </source>
</evidence>
<evidence type="ECO:0000256" key="6">
    <source>
        <dbReference type="ARBA" id="ARBA00034777"/>
    </source>
</evidence>
<gene>
    <name evidence="7" type="ORF">HaLaN_28724</name>
</gene>
<proteinExistence type="inferred from homology"/>
<sequence>MSSTKELLANYTAQNRVWEVDILPEKPNRTVPTQNPNGSAIQAATTLLQDLSSLKNTDKQPHERFALPVTANMEYGFFATQPLIPANPMFDHKHRSRMNEHGVL</sequence>
<dbReference type="Pfam" id="PF14886">
    <property type="entry name" value="FAM183"/>
    <property type="match status" value="1"/>
</dbReference>
<accession>A0A6A0AB43</accession>
<evidence type="ECO:0000256" key="4">
    <source>
        <dbReference type="ARBA" id="ARBA00023212"/>
    </source>
</evidence>
<dbReference type="Proteomes" id="UP000485058">
    <property type="component" value="Unassembled WGS sequence"/>
</dbReference>
<name>A0A6A0AB43_HAELA</name>
<dbReference type="InterPro" id="IPR029214">
    <property type="entry name" value="CFAP144"/>
</dbReference>
<keyword evidence="7" id="KW-0969">Cilium</keyword>
<evidence type="ECO:0000256" key="3">
    <source>
        <dbReference type="ARBA" id="ARBA00022490"/>
    </source>
</evidence>
<dbReference type="GO" id="GO:0097546">
    <property type="term" value="C:ciliary base"/>
    <property type="evidence" value="ECO:0007669"/>
    <property type="project" value="TreeGrafter"/>
</dbReference>
<keyword evidence="4" id="KW-0206">Cytoskeleton</keyword>
<evidence type="ECO:0000313" key="7">
    <source>
        <dbReference type="EMBL" id="GFH29965.1"/>
    </source>
</evidence>
<dbReference type="PANTHER" id="PTHR33865:SF3">
    <property type="entry name" value="PROTEIN FAM183B"/>
    <property type="match status" value="1"/>
</dbReference>
<evidence type="ECO:0000256" key="1">
    <source>
        <dbReference type="ARBA" id="ARBA00004138"/>
    </source>
</evidence>
<dbReference type="AlphaFoldDB" id="A0A6A0AB43"/>
<keyword evidence="5" id="KW-0966">Cell projection</keyword>
<reference evidence="7 8" key="1">
    <citation type="submission" date="2020-02" db="EMBL/GenBank/DDBJ databases">
        <title>Draft genome sequence of Haematococcus lacustris strain NIES-144.</title>
        <authorList>
            <person name="Morimoto D."/>
            <person name="Nakagawa S."/>
            <person name="Yoshida T."/>
            <person name="Sawayama S."/>
        </authorList>
    </citation>
    <scope>NUCLEOTIDE SEQUENCE [LARGE SCALE GENOMIC DNA]</scope>
    <source>
        <strain evidence="7 8">NIES-144</strain>
    </source>
</reference>